<gene>
    <name evidence="1" type="ORF">BDK89_2752</name>
</gene>
<dbReference type="AlphaFoldDB" id="A0A4R7I0T5"/>
<sequence>MVNTEELIDSRELASILGLSHANSVSLYQRRYADMPRPVVDLGNGRPRLWLRNEILDWLDQRR</sequence>
<protein>
    <recommendedName>
        <fullName evidence="3">AlpA family transcriptional regulator</fullName>
    </recommendedName>
</protein>
<dbReference type="RefSeq" id="WP_133871099.1">
    <property type="nucleotide sequence ID" value="NZ_JAVJPS010000024.1"/>
</dbReference>
<dbReference type="EMBL" id="SOAU01000001">
    <property type="protein sequence ID" value="TDT17147.1"/>
    <property type="molecule type" value="Genomic_DNA"/>
</dbReference>
<accession>A0A4R7I0T5</accession>
<comment type="caution">
    <text evidence="1">The sequence shown here is derived from an EMBL/GenBank/DDBJ whole genome shotgun (WGS) entry which is preliminary data.</text>
</comment>
<name>A0A4R7I0T5_9ACTN</name>
<dbReference type="Proteomes" id="UP000294558">
    <property type="component" value="Unassembled WGS sequence"/>
</dbReference>
<proteinExistence type="predicted"/>
<evidence type="ECO:0000313" key="2">
    <source>
        <dbReference type="Proteomes" id="UP000294558"/>
    </source>
</evidence>
<dbReference type="OrthoDB" id="3218140at2"/>
<keyword evidence="2" id="KW-1185">Reference proteome</keyword>
<evidence type="ECO:0008006" key="3">
    <source>
        <dbReference type="Google" id="ProtNLM"/>
    </source>
</evidence>
<organism evidence="1 2">
    <name type="scientific">Ilumatobacter fluminis</name>
    <dbReference type="NCBI Taxonomy" id="467091"/>
    <lineage>
        <taxon>Bacteria</taxon>
        <taxon>Bacillati</taxon>
        <taxon>Actinomycetota</taxon>
        <taxon>Acidimicrobiia</taxon>
        <taxon>Acidimicrobiales</taxon>
        <taxon>Ilumatobacteraceae</taxon>
        <taxon>Ilumatobacter</taxon>
    </lineage>
</organism>
<reference evidence="1 2" key="1">
    <citation type="submission" date="2019-03" db="EMBL/GenBank/DDBJ databases">
        <title>Sequencing the genomes of 1000 actinobacteria strains.</title>
        <authorList>
            <person name="Klenk H.-P."/>
        </authorList>
    </citation>
    <scope>NUCLEOTIDE SEQUENCE [LARGE SCALE GENOMIC DNA]</scope>
    <source>
        <strain evidence="1 2">DSM 18936</strain>
    </source>
</reference>
<evidence type="ECO:0000313" key="1">
    <source>
        <dbReference type="EMBL" id="TDT17147.1"/>
    </source>
</evidence>